<evidence type="ECO:0000313" key="2">
    <source>
        <dbReference type="Proteomes" id="UP000439123"/>
    </source>
</evidence>
<evidence type="ECO:0000313" key="1">
    <source>
        <dbReference type="EMBL" id="VXA87256.1"/>
    </source>
</evidence>
<reference evidence="1 2" key="1">
    <citation type="submission" date="2019-10" db="EMBL/GenBank/DDBJ databases">
        <authorList>
            <person name="Karimi E."/>
        </authorList>
    </citation>
    <scope>NUCLEOTIDE SEQUENCE [LARGE SCALE GENOMIC DNA]</scope>
    <source>
        <strain evidence="1">Aeromonas sp. 8C</strain>
    </source>
</reference>
<dbReference type="Proteomes" id="UP000439123">
    <property type="component" value="Unassembled WGS sequence"/>
</dbReference>
<dbReference type="EMBL" id="CABWLC010000018">
    <property type="protein sequence ID" value="VXA87256.1"/>
    <property type="molecule type" value="Genomic_DNA"/>
</dbReference>
<proteinExistence type="predicted"/>
<name>A0A653L776_AERVE</name>
<dbReference type="AlphaFoldDB" id="A0A653L776"/>
<accession>A0A653L776</accession>
<gene>
    <name evidence="1" type="ORF">AERO8C_50100</name>
</gene>
<sequence length="157" mass="16574">MQPGGFCLADCLVDAGSARRFVELQRQAVGVGEEGKALAGQLVHPYRLYLDPMGQQVGDDPVKIADPKGEMAQAARLGAGGALGRRGEAEQLQLAAVRQGQIQFPRLARFAQGLGDDGQLQYLVVEVARAWVIAGDDGHMVDGVKQRKGHGVSLSAA</sequence>
<protein>
    <submittedName>
        <fullName evidence="1">Uncharacterized protein</fullName>
    </submittedName>
</protein>
<organism evidence="1 2">
    <name type="scientific">Aeromonas veronii</name>
    <dbReference type="NCBI Taxonomy" id="654"/>
    <lineage>
        <taxon>Bacteria</taxon>
        <taxon>Pseudomonadati</taxon>
        <taxon>Pseudomonadota</taxon>
        <taxon>Gammaproteobacteria</taxon>
        <taxon>Aeromonadales</taxon>
        <taxon>Aeromonadaceae</taxon>
        <taxon>Aeromonas</taxon>
    </lineage>
</organism>